<dbReference type="EMBL" id="PZQS01000013">
    <property type="protein sequence ID" value="PVD19354.1"/>
    <property type="molecule type" value="Genomic_DNA"/>
</dbReference>
<accession>A0A2T7NDV4</accession>
<reference evidence="2 3" key="1">
    <citation type="submission" date="2018-04" db="EMBL/GenBank/DDBJ databases">
        <title>The genome of golden apple snail Pomacea canaliculata provides insight into stress tolerance and invasive adaptation.</title>
        <authorList>
            <person name="Liu C."/>
            <person name="Liu B."/>
            <person name="Ren Y."/>
            <person name="Zhang Y."/>
            <person name="Wang H."/>
            <person name="Li S."/>
            <person name="Jiang F."/>
            <person name="Yin L."/>
            <person name="Zhang G."/>
            <person name="Qian W."/>
            <person name="Fan W."/>
        </authorList>
    </citation>
    <scope>NUCLEOTIDE SEQUENCE [LARGE SCALE GENOMIC DNA]</scope>
    <source>
        <strain evidence="2">SZHN2017</strain>
        <tissue evidence="2">Muscle</tissue>
    </source>
</reference>
<sequence>MRANPSPDIRALSSPRIHTHPGTTFAPQPHTSGHYLRLYSCTHPGTTFASTATHIRALPSPPQLHTSGHYLRPHRCTHPGTTFTPTATTYGHYLRPHSCTHPGTTFYPLTHSLTHARTSLQALTSCLAVLPGLSSRRPELEESDQCPADLWLMEG</sequence>
<name>A0A2T7NDV4_POMCA</name>
<feature type="region of interest" description="Disordered" evidence="1">
    <location>
        <begin position="1"/>
        <end position="29"/>
    </location>
</feature>
<evidence type="ECO:0000256" key="1">
    <source>
        <dbReference type="SAM" id="MobiDB-lite"/>
    </source>
</evidence>
<organism evidence="2 3">
    <name type="scientific">Pomacea canaliculata</name>
    <name type="common">Golden apple snail</name>
    <dbReference type="NCBI Taxonomy" id="400727"/>
    <lineage>
        <taxon>Eukaryota</taxon>
        <taxon>Metazoa</taxon>
        <taxon>Spiralia</taxon>
        <taxon>Lophotrochozoa</taxon>
        <taxon>Mollusca</taxon>
        <taxon>Gastropoda</taxon>
        <taxon>Caenogastropoda</taxon>
        <taxon>Architaenioglossa</taxon>
        <taxon>Ampullarioidea</taxon>
        <taxon>Ampullariidae</taxon>
        <taxon>Pomacea</taxon>
    </lineage>
</organism>
<dbReference type="AlphaFoldDB" id="A0A2T7NDV4"/>
<comment type="caution">
    <text evidence="2">The sequence shown here is derived from an EMBL/GenBank/DDBJ whole genome shotgun (WGS) entry which is preliminary data.</text>
</comment>
<protein>
    <submittedName>
        <fullName evidence="2">Uncharacterized protein</fullName>
    </submittedName>
</protein>
<evidence type="ECO:0000313" key="3">
    <source>
        <dbReference type="Proteomes" id="UP000245119"/>
    </source>
</evidence>
<keyword evidence="3" id="KW-1185">Reference proteome</keyword>
<gene>
    <name evidence="2" type="ORF">C0Q70_19842</name>
</gene>
<proteinExistence type="predicted"/>
<evidence type="ECO:0000313" key="2">
    <source>
        <dbReference type="EMBL" id="PVD19354.1"/>
    </source>
</evidence>
<dbReference type="Proteomes" id="UP000245119">
    <property type="component" value="Linkage Group LG13"/>
</dbReference>